<protein>
    <submittedName>
        <fullName evidence="1">Uncharacterized protein</fullName>
    </submittedName>
</protein>
<proteinExistence type="predicted"/>
<evidence type="ECO:0000313" key="1">
    <source>
        <dbReference type="EMBL" id="GGL62432.1"/>
    </source>
</evidence>
<organism evidence="1 2">
    <name type="scientific">Microlunatus endophyticus</name>
    <dbReference type="NCBI Taxonomy" id="1716077"/>
    <lineage>
        <taxon>Bacteria</taxon>
        <taxon>Bacillati</taxon>
        <taxon>Actinomycetota</taxon>
        <taxon>Actinomycetes</taxon>
        <taxon>Propionibacteriales</taxon>
        <taxon>Propionibacteriaceae</taxon>
        <taxon>Microlunatus</taxon>
    </lineage>
</organism>
<keyword evidence="2" id="KW-1185">Reference proteome</keyword>
<gene>
    <name evidence="1" type="ORF">GCM10011575_21190</name>
</gene>
<accession>A0A917W4F9</accession>
<reference evidence="1" key="2">
    <citation type="submission" date="2020-09" db="EMBL/GenBank/DDBJ databases">
        <authorList>
            <person name="Sun Q."/>
            <person name="Zhou Y."/>
        </authorList>
    </citation>
    <scope>NUCLEOTIDE SEQUENCE</scope>
    <source>
        <strain evidence="1">CGMCC 4.7306</strain>
    </source>
</reference>
<dbReference type="EMBL" id="BMMZ01000004">
    <property type="protein sequence ID" value="GGL62432.1"/>
    <property type="molecule type" value="Genomic_DNA"/>
</dbReference>
<dbReference type="Gene3D" id="3.40.50.720">
    <property type="entry name" value="NAD(P)-binding Rossmann-like Domain"/>
    <property type="match status" value="1"/>
</dbReference>
<dbReference type="AlphaFoldDB" id="A0A917W4F9"/>
<sequence>MVIATLSPRGELAGKVAGLYKGYAAAAAKAGARLVVVGGFSSLRPAADRPRFTEGDIPEQFRDEALEMESFRVWITSEAPEELDWLFFSPAGAYGSYAPGEKTGKYRLGGEVALFTENGKSELSGQDFALAILDVVDAGERHREHISVAY</sequence>
<reference evidence="1" key="1">
    <citation type="journal article" date="2014" name="Int. J. Syst. Evol. Microbiol.">
        <title>Complete genome sequence of Corynebacterium casei LMG S-19264T (=DSM 44701T), isolated from a smear-ripened cheese.</title>
        <authorList>
            <consortium name="US DOE Joint Genome Institute (JGI-PGF)"/>
            <person name="Walter F."/>
            <person name="Albersmeier A."/>
            <person name="Kalinowski J."/>
            <person name="Ruckert C."/>
        </authorList>
    </citation>
    <scope>NUCLEOTIDE SEQUENCE</scope>
    <source>
        <strain evidence="1">CGMCC 4.7306</strain>
    </source>
</reference>
<dbReference type="RefSeq" id="WP_229669942.1">
    <property type="nucleotide sequence ID" value="NZ_BMMZ01000004.1"/>
</dbReference>
<evidence type="ECO:0000313" key="2">
    <source>
        <dbReference type="Proteomes" id="UP000613840"/>
    </source>
</evidence>
<name>A0A917W4F9_9ACTN</name>
<comment type="caution">
    <text evidence="1">The sequence shown here is derived from an EMBL/GenBank/DDBJ whole genome shotgun (WGS) entry which is preliminary data.</text>
</comment>
<dbReference type="Proteomes" id="UP000613840">
    <property type="component" value="Unassembled WGS sequence"/>
</dbReference>